<protein>
    <submittedName>
        <fullName evidence="4">NIPSNAP family containing protein</fullName>
    </submittedName>
</protein>
<dbReference type="EMBL" id="WYET01000003">
    <property type="protein sequence ID" value="NVN17916.1"/>
    <property type="molecule type" value="Genomic_DNA"/>
</dbReference>
<feature type="region of interest" description="Disordered" evidence="1">
    <location>
        <begin position="21"/>
        <end position="40"/>
    </location>
</feature>
<dbReference type="Pfam" id="PF07978">
    <property type="entry name" value="NIPSNAP"/>
    <property type="match status" value="1"/>
</dbReference>
<feature type="domain" description="NIPSNAP" evidence="3">
    <location>
        <begin position="170"/>
        <end position="273"/>
    </location>
</feature>
<dbReference type="AlphaFoldDB" id="A0A850NF72"/>
<gene>
    <name evidence="4" type="ORF">GUA46_06150</name>
</gene>
<name>A0A850NF72_9FLAO</name>
<keyword evidence="2" id="KW-0732">Signal</keyword>
<feature type="signal peptide" evidence="2">
    <location>
        <begin position="1"/>
        <end position="24"/>
    </location>
</feature>
<proteinExistence type="predicted"/>
<keyword evidence="5" id="KW-1185">Reference proteome</keyword>
<dbReference type="Gene3D" id="3.30.70.100">
    <property type="match status" value="2"/>
</dbReference>
<evidence type="ECO:0000256" key="2">
    <source>
        <dbReference type="SAM" id="SignalP"/>
    </source>
</evidence>
<organism evidence="4 5">
    <name type="scientific">Flagellimonas chongwuensis</name>
    <dbReference type="NCBI Taxonomy" id="2697365"/>
    <lineage>
        <taxon>Bacteria</taxon>
        <taxon>Pseudomonadati</taxon>
        <taxon>Bacteroidota</taxon>
        <taxon>Flavobacteriia</taxon>
        <taxon>Flavobacteriales</taxon>
        <taxon>Flavobacteriaceae</taxon>
        <taxon>Flagellimonas</taxon>
    </lineage>
</organism>
<evidence type="ECO:0000313" key="5">
    <source>
        <dbReference type="Proteomes" id="UP000558089"/>
    </source>
</evidence>
<evidence type="ECO:0000256" key="1">
    <source>
        <dbReference type="SAM" id="MobiDB-lite"/>
    </source>
</evidence>
<comment type="caution">
    <text evidence="4">The sequence shown here is derived from an EMBL/GenBank/DDBJ whole genome shotgun (WGS) entry which is preliminary data.</text>
</comment>
<dbReference type="Proteomes" id="UP000558089">
    <property type="component" value="Unassembled WGS sequence"/>
</dbReference>
<feature type="chain" id="PRO_5032992457" evidence="2">
    <location>
        <begin position="25"/>
        <end position="275"/>
    </location>
</feature>
<dbReference type="InterPro" id="IPR012577">
    <property type="entry name" value="NIPSNAP"/>
</dbReference>
<accession>A0A850NF72</accession>
<evidence type="ECO:0000313" key="4">
    <source>
        <dbReference type="EMBL" id="NVN17916.1"/>
    </source>
</evidence>
<dbReference type="InterPro" id="IPR011008">
    <property type="entry name" value="Dimeric_a/b-barrel"/>
</dbReference>
<dbReference type="PROSITE" id="PS51257">
    <property type="entry name" value="PROKAR_LIPOPROTEIN"/>
    <property type="match status" value="1"/>
</dbReference>
<sequence>MKTIQLLMLLALGAIASCGNPASEAEETTESSETKENSQSEREFYQIKIYSFDTEEQVATVDEYLKNAFMPAVKKQDIDKVGVFKSRISETDTVQKTFVMLPFKSLEQFQTLEDKLLRDSIYLAAGNSYIDANFDNPPYTRIQSIILKAFPDMPKMEVPDLDSPRSERVYELRSYESATEKYYRNKVDMFNAGGEIPLFDRLDFQAVFYGEVLSGANMPNLMYMTTHADMDTRNEHWDAFVNSPEWKELIAMPKYKNNMSHIDMWFLYPTEYSDY</sequence>
<dbReference type="RefSeq" id="WP_176619746.1">
    <property type="nucleotide sequence ID" value="NZ_WYET01000003.1"/>
</dbReference>
<evidence type="ECO:0000259" key="3">
    <source>
        <dbReference type="Pfam" id="PF07978"/>
    </source>
</evidence>
<reference evidence="4 5" key="1">
    <citation type="submission" date="2020-01" db="EMBL/GenBank/DDBJ databases">
        <title>Draft Genome Analysis of Muricauda sp. HICW Isolated from coastal seawater of PR China.</title>
        <authorList>
            <person name="Chen M.-X."/>
        </authorList>
    </citation>
    <scope>NUCLEOTIDE SEQUENCE [LARGE SCALE GENOMIC DNA]</scope>
    <source>
        <strain evidence="4 5">HICW</strain>
    </source>
</reference>
<dbReference type="SUPFAM" id="SSF54909">
    <property type="entry name" value="Dimeric alpha+beta barrel"/>
    <property type="match status" value="2"/>
</dbReference>